<name>A0AAD4RVP5_9MAGN</name>
<evidence type="ECO:0000256" key="1">
    <source>
        <dbReference type="SAM" id="MobiDB-lite"/>
    </source>
</evidence>
<dbReference type="Proteomes" id="UP001202328">
    <property type="component" value="Unassembled WGS sequence"/>
</dbReference>
<accession>A0AAD4RVP5</accession>
<dbReference type="EMBL" id="JAJJMB010017752">
    <property type="protein sequence ID" value="KAI3835370.1"/>
    <property type="molecule type" value="Genomic_DNA"/>
</dbReference>
<proteinExistence type="predicted"/>
<dbReference type="AlphaFoldDB" id="A0AAD4RVP5"/>
<evidence type="ECO:0000313" key="3">
    <source>
        <dbReference type="Proteomes" id="UP001202328"/>
    </source>
</evidence>
<comment type="caution">
    <text evidence="2">The sequence shown here is derived from an EMBL/GenBank/DDBJ whole genome shotgun (WGS) entry which is preliminary data.</text>
</comment>
<evidence type="ECO:0000313" key="2">
    <source>
        <dbReference type="EMBL" id="KAI3835370.1"/>
    </source>
</evidence>
<keyword evidence="3" id="KW-1185">Reference proteome</keyword>
<protein>
    <submittedName>
        <fullName evidence="2">Uncharacterized protein</fullName>
    </submittedName>
</protein>
<organism evidence="2 3">
    <name type="scientific">Papaver atlanticum</name>
    <dbReference type="NCBI Taxonomy" id="357466"/>
    <lineage>
        <taxon>Eukaryota</taxon>
        <taxon>Viridiplantae</taxon>
        <taxon>Streptophyta</taxon>
        <taxon>Embryophyta</taxon>
        <taxon>Tracheophyta</taxon>
        <taxon>Spermatophyta</taxon>
        <taxon>Magnoliopsida</taxon>
        <taxon>Ranunculales</taxon>
        <taxon>Papaveraceae</taxon>
        <taxon>Papaveroideae</taxon>
        <taxon>Papaver</taxon>
    </lineage>
</organism>
<feature type="region of interest" description="Disordered" evidence="1">
    <location>
        <begin position="39"/>
        <end position="73"/>
    </location>
</feature>
<gene>
    <name evidence="2" type="ORF">MKW98_020486</name>
</gene>
<feature type="non-terminal residue" evidence="2">
    <location>
        <position position="73"/>
    </location>
</feature>
<sequence length="73" mass="7775">FIRLSILPIALAFLLFNNLKIQRVSVGLILCSCRVSLSSSSITPSRSAEVSSQNAGASAPTLPVNRIPSHTPR</sequence>
<reference evidence="2" key="1">
    <citation type="submission" date="2022-04" db="EMBL/GenBank/DDBJ databases">
        <title>A functionally conserved STORR gene fusion in Papaver species that diverged 16.8 million years ago.</title>
        <authorList>
            <person name="Catania T."/>
        </authorList>
    </citation>
    <scope>NUCLEOTIDE SEQUENCE</scope>
    <source>
        <strain evidence="2">S-188037</strain>
    </source>
</reference>